<keyword evidence="2" id="KW-1185">Reference proteome</keyword>
<dbReference type="EMBL" id="JARJCM010000119">
    <property type="protein sequence ID" value="KAJ7027769.1"/>
    <property type="molecule type" value="Genomic_DNA"/>
</dbReference>
<gene>
    <name evidence="1" type="ORF">C8F04DRAFT_1189163</name>
</gene>
<proteinExistence type="predicted"/>
<name>A0AAD6SGR8_9AGAR</name>
<dbReference type="Proteomes" id="UP001218188">
    <property type="component" value="Unassembled WGS sequence"/>
</dbReference>
<protein>
    <submittedName>
        <fullName evidence="1">Uncharacterized protein</fullName>
    </submittedName>
</protein>
<sequence length="205" mass="22160">MYIGDDHWLIFPSPSREGGNIREMVNHRGKLSCRFVSGDRFPGGLSLKAAVGDPEPDQTATTYHAVVTWCYVLEGKPRHSSSSVLDAMWRKSFSTVTYFEHYASGEAVPFKSLVTCDPPNQSGAGTVLATLSEIGDVTHRLTPFGSITTGLVTLFCRWGGHTGGWCICVRYYAVRPQVNHSEVATCSASETGSAGAIAKLGTRLV</sequence>
<evidence type="ECO:0000313" key="2">
    <source>
        <dbReference type="Proteomes" id="UP001218188"/>
    </source>
</evidence>
<comment type="caution">
    <text evidence="1">The sequence shown here is derived from an EMBL/GenBank/DDBJ whole genome shotgun (WGS) entry which is preliminary data.</text>
</comment>
<evidence type="ECO:0000313" key="1">
    <source>
        <dbReference type="EMBL" id="KAJ7027769.1"/>
    </source>
</evidence>
<accession>A0AAD6SGR8</accession>
<dbReference type="AlphaFoldDB" id="A0AAD6SGR8"/>
<reference evidence="1" key="1">
    <citation type="submission" date="2023-03" db="EMBL/GenBank/DDBJ databases">
        <title>Massive genome expansion in bonnet fungi (Mycena s.s.) driven by repeated elements and novel gene families across ecological guilds.</title>
        <authorList>
            <consortium name="Lawrence Berkeley National Laboratory"/>
            <person name="Harder C.B."/>
            <person name="Miyauchi S."/>
            <person name="Viragh M."/>
            <person name="Kuo A."/>
            <person name="Thoen E."/>
            <person name="Andreopoulos B."/>
            <person name="Lu D."/>
            <person name="Skrede I."/>
            <person name="Drula E."/>
            <person name="Henrissat B."/>
            <person name="Morin E."/>
            <person name="Kohler A."/>
            <person name="Barry K."/>
            <person name="LaButti K."/>
            <person name="Morin E."/>
            <person name="Salamov A."/>
            <person name="Lipzen A."/>
            <person name="Mereny Z."/>
            <person name="Hegedus B."/>
            <person name="Baldrian P."/>
            <person name="Stursova M."/>
            <person name="Weitz H."/>
            <person name="Taylor A."/>
            <person name="Grigoriev I.V."/>
            <person name="Nagy L.G."/>
            <person name="Martin F."/>
            <person name="Kauserud H."/>
        </authorList>
    </citation>
    <scope>NUCLEOTIDE SEQUENCE</scope>
    <source>
        <strain evidence="1">CBHHK200</strain>
    </source>
</reference>
<organism evidence="1 2">
    <name type="scientific">Mycena alexandri</name>
    <dbReference type="NCBI Taxonomy" id="1745969"/>
    <lineage>
        <taxon>Eukaryota</taxon>
        <taxon>Fungi</taxon>
        <taxon>Dikarya</taxon>
        <taxon>Basidiomycota</taxon>
        <taxon>Agaricomycotina</taxon>
        <taxon>Agaricomycetes</taxon>
        <taxon>Agaricomycetidae</taxon>
        <taxon>Agaricales</taxon>
        <taxon>Marasmiineae</taxon>
        <taxon>Mycenaceae</taxon>
        <taxon>Mycena</taxon>
    </lineage>
</organism>